<dbReference type="InterPro" id="IPR013324">
    <property type="entry name" value="RNA_pol_sigma_r3/r4-like"/>
</dbReference>
<protein>
    <submittedName>
        <fullName evidence="7">RNA polymerase factor sigma C</fullName>
    </submittedName>
</protein>
<accession>I8AG62</accession>
<dbReference type="Pfam" id="PF08281">
    <property type="entry name" value="Sigma70_r4_2"/>
    <property type="match status" value="1"/>
</dbReference>
<name>I8AG62_9BACL</name>
<evidence type="ECO:0000256" key="3">
    <source>
        <dbReference type="ARBA" id="ARBA00023082"/>
    </source>
</evidence>
<feature type="domain" description="RNA polymerase sigma-70 region 2" evidence="5">
    <location>
        <begin position="20"/>
        <end position="84"/>
    </location>
</feature>
<keyword evidence="8" id="KW-1185">Reference proteome</keyword>
<evidence type="ECO:0000313" key="8">
    <source>
        <dbReference type="Proteomes" id="UP000004080"/>
    </source>
</evidence>
<dbReference type="PANTHER" id="PTHR43133:SF60">
    <property type="entry name" value="RNA POLYMERASE SIGMA FACTOR SIGV"/>
    <property type="match status" value="1"/>
</dbReference>
<proteinExistence type="inferred from homology"/>
<dbReference type="NCBIfam" id="NF006930">
    <property type="entry name" value="PRK09415.1"/>
    <property type="match status" value="1"/>
</dbReference>
<dbReference type="InterPro" id="IPR007627">
    <property type="entry name" value="RNA_pol_sigma70_r2"/>
</dbReference>
<evidence type="ECO:0000256" key="4">
    <source>
        <dbReference type="ARBA" id="ARBA00023163"/>
    </source>
</evidence>
<dbReference type="InterPro" id="IPR013325">
    <property type="entry name" value="RNA_pol_sigma_r2"/>
</dbReference>
<dbReference type="CDD" id="cd06171">
    <property type="entry name" value="Sigma70_r4"/>
    <property type="match status" value="1"/>
</dbReference>
<organism evidence="7 8">
    <name type="scientific">Fictibacillus macauensis ZFHKF-1</name>
    <dbReference type="NCBI Taxonomy" id="1196324"/>
    <lineage>
        <taxon>Bacteria</taxon>
        <taxon>Bacillati</taxon>
        <taxon>Bacillota</taxon>
        <taxon>Bacilli</taxon>
        <taxon>Bacillales</taxon>
        <taxon>Fictibacillaceae</taxon>
        <taxon>Fictibacillus</taxon>
    </lineage>
</organism>
<dbReference type="RefSeq" id="WP_007203357.1">
    <property type="nucleotide sequence ID" value="NZ_AKKV01000036.1"/>
</dbReference>
<dbReference type="AlphaFoldDB" id="I8AG62"/>
<dbReference type="EMBL" id="AKKV01000036">
    <property type="protein sequence ID" value="EIT84389.1"/>
    <property type="molecule type" value="Genomic_DNA"/>
</dbReference>
<dbReference type="Pfam" id="PF04542">
    <property type="entry name" value="Sigma70_r2"/>
    <property type="match status" value="1"/>
</dbReference>
<dbReference type="GO" id="GO:0006352">
    <property type="term" value="P:DNA-templated transcription initiation"/>
    <property type="evidence" value="ECO:0007669"/>
    <property type="project" value="InterPro"/>
</dbReference>
<dbReference type="InterPro" id="IPR013249">
    <property type="entry name" value="RNA_pol_sigma70_r4_t2"/>
</dbReference>
<evidence type="ECO:0000256" key="2">
    <source>
        <dbReference type="ARBA" id="ARBA00023015"/>
    </source>
</evidence>
<dbReference type="InterPro" id="IPR014284">
    <property type="entry name" value="RNA_pol_sigma-70_dom"/>
</dbReference>
<gene>
    <name evidence="7" type="ORF">A374_16423</name>
</gene>
<dbReference type="NCBIfam" id="TIGR02937">
    <property type="entry name" value="sigma70-ECF"/>
    <property type="match status" value="1"/>
</dbReference>
<keyword evidence="3" id="KW-0731">Sigma factor</keyword>
<reference evidence="7 8" key="1">
    <citation type="journal article" date="2012" name="J. Bacteriol.">
        <title>Genome of Bacillus macauensis ZFHKF-1, a Long-Chain-Forming Bacterium.</title>
        <authorList>
            <person name="Cai L."/>
            <person name="Zhang T."/>
        </authorList>
    </citation>
    <scope>NUCLEOTIDE SEQUENCE [LARGE SCALE GENOMIC DNA]</scope>
    <source>
        <strain evidence="7 8">ZFHKF-1</strain>
    </source>
</reference>
<dbReference type="PATRIC" id="fig|1196324.3.peg.3357"/>
<keyword evidence="2" id="KW-0805">Transcription regulation</keyword>
<dbReference type="eggNOG" id="COG1595">
    <property type="taxonomic scope" value="Bacteria"/>
</dbReference>
<dbReference type="GO" id="GO:0016987">
    <property type="term" value="F:sigma factor activity"/>
    <property type="evidence" value="ECO:0007669"/>
    <property type="project" value="UniProtKB-KW"/>
</dbReference>
<feature type="domain" description="RNA polymerase sigma factor 70 region 4 type 2" evidence="6">
    <location>
        <begin position="117"/>
        <end position="169"/>
    </location>
</feature>
<comment type="similarity">
    <text evidence="1">Belongs to the sigma-70 factor family. ECF subfamily.</text>
</comment>
<evidence type="ECO:0000313" key="7">
    <source>
        <dbReference type="EMBL" id="EIT84389.1"/>
    </source>
</evidence>
<evidence type="ECO:0000259" key="5">
    <source>
        <dbReference type="Pfam" id="PF04542"/>
    </source>
</evidence>
<dbReference type="Gene3D" id="1.10.10.10">
    <property type="entry name" value="Winged helix-like DNA-binding domain superfamily/Winged helix DNA-binding domain"/>
    <property type="match status" value="1"/>
</dbReference>
<evidence type="ECO:0000259" key="6">
    <source>
        <dbReference type="Pfam" id="PF08281"/>
    </source>
</evidence>
<comment type="caution">
    <text evidence="7">The sequence shown here is derived from an EMBL/GenBank/DDBJ whole genome shotgun (WGS) entry which is preliminary data.</text>
</comment>
<sequence length="175" mass="20331">MENVLQNVATDDQEVVIHELMNQYGQQVLQLAFTYVKNKEIAEDLTQDIFVKCYKALSTYNGTASLKTWLWKIAMNHCKDFLKSWYNRNVSVTAEEEQRGTAKELVEQAVLKNETDDELIAAIMQLDVRYREVIYLHYYEDLPLRDISTLTGHNINTIKTRLRKAKALLKAELEG</sequence>
<dbReference type="Proteomes" id="UP000004080">
    <property type="component" value="Unassembled WGS sequence"/>
</dbReference>
<dbReference type="GO" id="GO:0003677">
    <property type="term" value="F:DNA binding"/>
    <property type="evidence" value="ECO:0007669"/>
    <property type="project" value="InterPro"/>
</dbReference>
<evidence type="ECO:0000256" key="1">
    <source>
        <dbReference type="ARBA" id="ARBA00010641"/>
    </source>
</evidence>
<dbReference type="STRING" id="1196324.A374_16423"/>
<dbReference type="Gene3D" id="1.10.1740.10">
    <property type="match status" value="1"/>
</dbReference>
<dbReference type="InterPro" id="IPR036388">
    <property type="entry name" value="WH-like_DNA-bd_sf"/>
</dbReference>
<dbReference type="InterPro" id="IPR039425">
    <property type="entry name" value="RNA_pol_sigma-70-like"/>
</dbReference>
<dbReference type="PANTHER" id="PTHR43133">
    <property type="entry name" value="RNA POLYMERASE ECF-TYPE SIGMA FACTO"/>
    <property type="match status" value="1"/>
</dbReference>
<keyword evidence="4" id="KW-0804">Transcription</keyword>
<dbReference type="SUPFAM" id="SSF88946">
    <property type="entry name" value="Sigma2 domain of RNA polymerase sigma factors"/>
    <property type="match status" value="1"/>
</dbReference>
<dbReference type="SUPFAM" id="SSF88659">
    <property type="entry name" value="Sigma3 and sigma4 domains of RNA polymerase sigma factors"/>
    <property type="match status" value="1"/>
</dbReference>